<dbReference type="InterPro" id="IPR008983">
    <property type="entry name" value="Tumour_necrosis_fac-like_dom"/>
</dbReference>
<feature type="transmembrane region" description="Helical" evidence="16">
    <location>
        <begin position="216"/>
        <end position="237"/>
    </location>
</feature>
<dbReference type="GO" id="GO:0030509">
    <property type="term" value="P:BMP signaling pathway"/>
    <property type="evidence" value="ECO:0007669"/>
    <property type="project" value="TreeGrafter"/>
</dbReference>
<feature type="domain" description="Protein kinase" evidence="18">
    <location>
        <begin position="268"/>
        <end position="570"/>
    </location>
</feature>
<dbReference type="FunFam" id="1.10.510.10:FF:000180">
    <property type="entry name" value="Receptor protein serine/threonine kinase"/>
    <property type="match status" value="1"/>
</dbReference>
<keyword evidence="6 16" id="KW-0812">Transmembrane</keyword>
<dbReference type="CDD" id="cd14054">
    <property type="entry name" value="STKc_BMPR2_AMHR2"/>
    <property type="match status" value="1"/>
</dbReference>
<dbReference type="InterPro" id="IPR011009">
    <property type="entry name" value="Kinase-like_dom_sf"/>
</dbReference>
<evidence type="ECO:0000256" key="15">
    <source>
        <dbReference type="SAM" id="MobiDB-lite"/>
    </source>
</evidence>
<dbReference type="Pfam" id="PF00386">
    <property type="entry name" value="C1q"/>
    <property type="match status" value="1"/>
</dbReference>
<keyword evidence="5" id="KW-0808">Transferase</keyword>
<evidence type="ECO:0000256" key="10">
    <source>
        <dbReference type="ARBA" id="ARBA00022840"/>
    </source>
</evidence>
<organism evidence="20 21">
    <name type="scientific">Coregonus suidteri</name>
    <dbReference type="NCBI Taxonomy" id="861788"/>
    <lineage>
        <taxon>Eukaryota</taxon>
        <taxon>Metazoa</taxon>
        <taxon>Chordata</taxon>
        <taxon>Craniata</taxon>
        <taxon>Vertebrata</taxon>
        <taxon>Euteleostomi</taxon>
        <taxon>Actinopterygii</taxon>
        <taxon>Neopterygii</taxon>
        <taxon>Teleostei</taxon>
        <taxon>Protacanthopterygii</taxon>
        <taxon>Salmoniformes</taxon>
        <taxon>Salmonidae</taxon>
        <taxon>Coregoninae</taxon>
        <taxon>Coregonus</taxon>
    </lineage>
</organism>
<keyword evidence="8 14" id="KW-0547">Nucleotide-binding</keyword>
<sequence>MKTTACLLVSLCCCSLSAAGEETESQTSQDSCYPDLCKLLKDFGVMEEKLRTTVEKLGVMETQLKVSENQLEELKNHERAKVIFSAALGGNGHTGPFDHDTTLIYKEVITNIGSAYNPSTGVFAAPVAGVYYFSFFYHAGGGHAHYISLFRNGQRMASSSDHQCSSDGADNGGNAVTLQLEVGDQVFLRLMANAHVWDSVNVTTFNPRPLYREETVVIALASVSIVALLILALFFGYRMLSGDRKQGLHNMDMMEAAASEPSLDLDSLKLLELIGRGRYGSVYKGSLDERPVAVKVFTYQNRLNFVNERAIYRVPLLEHDNIARFIVGDERLTADGRIEYLLVMECYPHGSLSQYLGLQTGDWVSCCRLTHSVTRGLAYLHTELLRGDIYKPAVSHRDLNSRNVLVKNDGTCVISDFGLSMKLTGNRLVRPGEEENAAISEVGTIRYMAPEVLEGAVNLRDCESALKQVDMYALGLIYWETFMRCTDLFPGETVPDYQMAFQAEAGNHPSFEDMQVLVSREKERPKFPEAWKENSLAVRSLQDTMEDCWDQDAEARLTAQCAEERMAELLLIWDRTKSVSPTVNPMTTTLQNERNLTHSRRAPKVSPYPDYSSSSYIEDHKGHMVKNLPGGGTSVSGTSSVGILGGTNGAPAGPEKNRNSINYERLQAQARLPSPESSGASLSSTTGLTPNTVMTTISESGHGEDSSSALGGAVLGLVVPVCLQLTQEDLETTKLDPKEVDKNLKESSDENLMEHSQKQFSAPDPLSSGSSSLLYPLIKLAAEVTGAGAGAGARGGSGTGASGMGMGEPPATVFPLPKQQNLPKRPSSLPLNTKDKQGSGSSRLKQGSGSSWLKQGSGSSWLKSGKHKTNLKHVETGVAKINTVAPAAEPHLVTVTNNGRTGVGVNGVRSGVGVVVVNGYLNGGVVSSSGGGALYGMTNPAGFQSEVGGAAPLLRTQLSGEDSRLNININSSPDEHEPLLRREQPAPCDQRPTNHLAARTNTNNNNNNSLVMGLAGRATAVPEPQQQAPVQQEAAQLRQPKPRRPERPCSLDLSASSSSGDGSSLGGQGGSGEKIKRRVKTPYSLKTWRPATWVVSTDTLVGEVNSNNKDAAKAPRSTSSTAVYLVGGGTTTSTMTLPALTPGGVARRGRGLE</sequence>
<evidence type="ECO:0000256" key="14">
    <source>
        <dbReference type="PROSITE-ProRule" id="PRU10141"/>
    </source>
</evidence>
<keyword evidence="4" id="KW-0723">Serine/threonine-protein kinase</keyword>
<keyword evidence="12 16" id="KW-0472">Membrane</keyword>
<dbReference type="InterPro" id="IPR001073">
    <property type="entry name" value="C1q_dom"/>
</dbReference>
<dbReference type="EC" id="2.7.11.30" evidence="3"/>
<evidence type="ECO:0000256" key="5">
    <source>
        <dbReference type="ARBA" id="ARBA00022679"/>
    </source>
</evidence>
<evidence type="ECO:0000256" key="3">
    <source>
        <dbReference type="ARBA" id="ARBA00012401"/>
    </source>
</evidence>
<dbReference type="GO" id="GO:0043235">
    <property type="term" value="C:receptor complex"/>
    <property type="evidence" value="ECO:0007669"/>
    <property type="project" value="TreeGrafter"/>
</dbReference>
<dbReference type="GO" id="GO:0001944">
    <property type="term" value="P:vasculature development"/>
    <property type="evidence" value="ECO:0007669"/>
    <property type="project" value="TreeGrafter"/>
</dbReference>
<dbReference type="InterPro" id="IPR000719">
    <property type="entry name" value="Prot_kinase_dom"/>
</dbReference>
<feature type="signal peptide" evidence="17">
    <location>
        <begin position="1"/>
        <end position="19"/>
    </location>
</feature>
<feature type="chain" id="PRO_5042839645" description="receptor protein serine/threonine kinase" evidence="17">
    <location>
        <begin position="20"/>
        <end position="1153"/>
    </location>
</feature>
<dbReference type="PROSITE" id="PS50871">
    <property type="entry name" value="C1Q"/>
    <property type="match status" value="1"/>
</dbReference>
<evidence type="ECO:0000259" key="18">
    <source>
        <dbReference type="PROSITE" id="PS50011"/>
    </source>
</evidence>
<feature type="compositionally biased region" description="Basic and acidic residues" evidence="15">
    <location>
        <begin position="734"/>
        <end position="757"/>
    </location>
</feature>
<feature type="binding site" evidence="14">
    <location>
        <position position="295"/>
    </location>
    <ligand>
        <name>ATP</name>
        <dbReference type="ChEBI" id="CHEBI:30616"/>
    </ligand>
</feature>
<dbReference type="FunFam" id="3.30.200.20:FF:000174">
    <property type="entry name" value="Receptor protein serine/threonine kinase"/>
    <property type="match status" value="1"/>
</dbReference>
<dbReference type="PANTHER" id="PTHR23255">
    <property type="entry name" value="TRANSFORMING GROWTH FACTOR-BETA RECEPTOR TYPE I AND II"/>
    <property type="match status" value="1"/>
</dbReference>
<feature type="region of interest" description="Disordered" evidence="15">
    <location>
        <begin position="788"/>
        <end position="867"/>
    </location>
</feature>
<evidence type="ECO:0000256" key="1">
    <source>
        <dbReference type="ARBA" id="ARBA00004479"/>
    </source>
</evidence>
<evidence type="ECO:0000256" key="6">
    <source>
        <dbReference type="ARBA" id="ARBA00022692"/>
    </source>
</evidence>
<feature type="region of interest" description="Disordered" evidence="15">
    <location>
        <begin position="734"/>
        <end position="768"/>
    </location>
</feature>
<comment type="similarity">
    <text evidence="2">Belongs to the protein kinase superfamily. TKL Ser/Thr protein kinase family. TGFB receptor subfamily.</text>
</comment>
<dbReference type="InterPro" id="IPR000333">
    <property type="entry name" value="TGFB_receptor"/>
</dbReference>
<evidence type="ECO:0000256" key="9">
    <source>
        <dbReference type="ARBA" id="ARBA00022777"/>
    </source>
</evidence>
<dbReference type="EMBL" id="JAGTTL010000017">
    <property type="protein sequence ID" value="KAK6309483.1"/>
    <property type="molecule type" value="Genomic_DNA"/>
</dbReference>
<dbReference type="PRINTS" id="PR00007">
    <property type="entry name" value="COMPLEMNTC1Q"/>
</dbReference>
<dbReference type="GO" id="GO:0005524">
    <property type="term" value="F:ATP binding"/>
    <property type="evidence" value="ECO:0007669"/>
    <property type="project" value="UniProtKB-UniRule"/>
</dbReference>
<keyword evidence="7 17" id="KW-0732">Signal</keyword>
<feature type="compositionally biased region" description="Gly residues" evidence="15">
    <location>
        <begin position="1063"/>
        <end position="1072"/>
    </location>
</feature>
<evidence type="ECO:0000313" key="21">
    <source>
        <dbReference type="Proteomes" id="UP001356427"/>
    </source>
</evidence>
<feature type="compositionally biased region" description="Low complexity" evidence="15">
    <location>
        <begin position="672"/>
        <end position="690"/>
    </location>
</feature>
<protein>
    <recommendedName>
        <fullName evidence="3">receptor protein serine/threonine kinase</fullName>
        <ecNumber evidence="3">2.7.11.30</ecNumber>
    </recommendedName>
</protein>
<feature type="region of interest" description="Disordered" evidence="15">
    <location>
        <begin position="984"/>
        <end position="1077"/>
    </location>
</feature>
<evidence type="ECO:0000256" key="12">
    <source>
        <dbReference type="ARBA" id="ARBA00023136"/>
    </source>
</evidence>
<keyword evidence="9" id="KW-0418">Kinase</keyword>
<feature type="compositionally biased region" description="Polar residues" evidence="15">
    <location>
        <begin position="838"/>
        <end position="862"/>
    </location>
</feature>
<evidence type="ECO:0000256" key="8">
    <source>
        <dbReference type="ARBA" id="ARBA00022741"/>
    </source>
</evidence>
<gene>
    <name evidence="20" type="ORF">J4Q44_G00193640</name>
</gene>
<dbReference type="SUPFAM" id="SSF56112">
    <property type="entry name" value="Protein kinase-like (PK-like)"/>
    <property type="match status" value="1"/>
</dbReference>
<dbReference type="PROSITE" id="PS00107">
    <property type="entry name" value="PROTEIN_KINASE_ATP"/>
    <property type="match status" value="1"/>
</dbReference>
<keyword evidence="11 16" id="KW-1133">Transmembrane helix</keyword>
<dbReference type="Pfam" id="PF00069">
    <property type="entry name" value="Pkinase"/>
    <property type="match status" value="1"/>
</dbReference>
<evidence type="ECO:0000256" key="4">
    <source>
        <dbReference type="ARBA" id="ARBA00022527"/>
    </source>
</evidence>
<evidence type="ECO:0000256" key="13">
    <source>
        <dbReference type="ARBA" id="ARBA00023170"/>
    </source>
</evidence>
<evidence type="ECO:0000313" key="20">
    <source>
        <dbReference type="EMBL" id="KAK6309483.1"/>
    </source>
</evidence>
<proteinExistence type="inferred from homology"/>
<dbReference type="AlphaFoldDB" id="A0AAN8QSK8"/>
<evidence type="ECO:0000256" key="11">
    <source>
        <dbReference type="ARBA" id="ARBA00022989"/>
    </source>
</evidence>
<evidence type="ECO:0000256" key="2">
    <source>
        <dbReference type="ARBA" id="ARBA00009605"/>
    </source>
</evidence>
<dbReference type="Gene3D" id="1.10.510.10">
    <property type="entry name" value="Transferase(Phosphotransferase) domain 1"/>
    <property type="match status" value="1"/>
</dbReference>
<name>A0AAN8QSK8_9TELE</name>
<evidence type="ECO:0000256" key="16">
    <source>
        <dbReference type="SAM" id="Phobius"/>
    </source>
</evidence>
<dbReference type="InterPro" id="IPR017441">
    <property type="entry name" value="Protein_kinase_ATP_BS"/>
</dbReference>
<dbReference type="GO" id="GO:0005886">
    <property type="term" value="C:plasma membrane"/>
    <property type="evidence" value="ECO:0007669"/>
    <property type="project" value="TreeGrafter"/>
</dbReference>
<dbReference type="SMART" id="SM00110">
    <property type="entry name" value="C1Q"/>
    <property type="match status" value="1"/>
</dbReference>
<evidence type="ECO:0000256" key="17">
    <source>
        <dbReference type="SAM" id="SignalP"/>
    </source>
</evidence>
<comment type="caution">
    <text evidence="20">The sequence shown here is derived from an EMBL/GenBank/DDBJ whole genome shotgun (WGS) entry which is preliminary data.</text>
</comment>
<evidence type="ECO:0000259" key="19">
    <source>
        <dbReference type="PROSITE" id="PS50871"/>
    </source>
</evidence>
<feature type="domain" description="C1q" evidence="19">
    <location>
        <begin position="77"/>
        <end position="216"/>
    </location>
</feature>
<dbReference type="SUPFAM" id="SSF49842">
    <property type="entry name" value="TNF-like"/>
    <property type="match status" value="1"/>
</dbReference>
<evidence type="ECO:0000256" key="7">
    <source>
        <dbReference type="ARBA" id="ARBA00022729"/>
    </source>
</evidence>
<accession>A0AAN8QSK8</accession>
<keyword evidence="13" id="KW-0675">Receptor</keyword>
<feature type="region of interest" description="Disordered" evidence="15">
    <location>
        <begin position="670"/>
        <end position="708"/>
    </location>
</feature>
<feature type="compositionally biased region" description="Low complexity" evidence="15">
    <location>
        <begin position="1050"/>
        <end position="1062"/>
    </location>
</feature>
<keyword evidence="10 14" id="KW-0067">ATP-binding</keyword>
<dbReference type="Gene3D" id="3.30.200.20">
    <property type="entry name" value="Phosphorylase Kinase, domain 1"/>
    <property type="match status" value="1"/>
</dbReference>
<dbReference type="GO" id="GO:0005024">
    <property type="term" value="F:transforming growth factor beta receptor activity"/>
    <property type="evidence" value="ECO:0007669"/>
    <property type="project" value="TreeGrafter"/>
</dbReference>
<comment type="subcellular location">
    <subcellularLocation>
        <location evidence="1">Membrane</location>
        <topology evidence="1">Single-pass type I membrane protein</topology>
    </subcellularLocation>
</comment>
<dbReference type="PANTHER" id="PTHR23255:SF63">
    <property type="entry name" value="BONE MORPHOGENETIC PROTEIN RECEPTOR TYPE-2"/>
    <property type="match status" value="1"/>
</dbReference>
<dbReference type="Gene3D" id="2.60.120.40">
    <property type="match status" value="1"/>
</dbReference>
<dbReference type="PROSITE" id="PS50011">
    <property type="entry name" value="PROTEIN_KINASE_DOM"/>
    <property type="match status" value="1"/>
</dbReference>
<reference evidence="20 21" key="1">
    <citation type="submission" date="2021-04" db="EMBL/GenBank/DDBJ databases">
        <authorList>
            <person name="De Guttry C."/>
            <person name="Zahm M."/>
            <person name="Klopp C."/>
            <person name="Cabau C."/>
            <person name="Louis A."/>
            <person name="Berthelot C."/>
            <person name="Parey E."/>
            <person name="Roest Crollius H."/>
            <person name="Montfort J."/>
            <person name="Robinson-Rechavi M."/>
            <person name="Bucao C."/>
            <person name="Bouchez O."/>
            <person name="Gislard M."/>
            <person name="Lluch J."/>
            <person name="Milhes M."/>
            <person name="Lampietro C."/>
            <person name="Lopez Roques C."/>
            <person name="Donnadieu C."/>
            <person name="Braasch I."/>
            <person name="Desvignes T."/>
            <person name="Postlethwait J."/>
            <person name="Bobe J."/>
            <person name="Wedekind C."/>
            <person name="Guiguen Y."/>
        </authorList>
    </citation>
    <scope>NUCLEOTIDE SEQUENCE [LARGE SCALE GENOMIC DNA]</scope>
    <source>
        <strain evidence="20">Cs_M1</strain>
        <tissue evidence="20">Blood</tissue>
    </source>
</reference>
<feature type="compositionally biased region" description="Low complexity" evidence="15">
    <location>
        <begin position="1020"/>
        <end position="1036"/>
    </location>
</feature>
<dbReference type="Proteomes" id="UP001356427">
    <property type="component" value="Unassembled WGS sequence"/>
</dbReference>
<keyword evidence="21" id="KW-1185">Reference proteome</keyword>
<feature type="compositionally biased region" description="Gly residues" evidence="15">
    <location>
        <begin position="788"/>
        <end position="806"/>
    </location>
</feature>